<dbReference type="PANTHER" id="PTHR47926:SF452">
    <property type="entry name" value="PENTATRICOPEPTIDE REPEAT-CONTAINING PROTEIN"/>
    <property type="match status" value="1"/>
</dbReference>
<dbReference type="GO" id="GO:0003723">
    <property type="term" value="F:RNA binding"/>
    <property type="evidence" value="ECO:0007669"/>
    <property type="project" value="InterPro"/>
</dbReference>
<evidence type="ECO:0000313" key="4">
    <source>
        <dbReference type="Proteomes" id="UP000231279"/>
    </source>
</evidence>
<dbReference type="FunFam" id="1.25.40.10:FF:000090">
    <property type="entry name" value="Pentatricopeptide repeat-containing protein, chloroplastic"/>
    <property type="match status" value="1"/>
</dbReference>
<dbReference type="InterPro" id="IPR002885">
    <property type="entry name" value="PPR_rpt"/>
</dbReference>
<organism evidence="3 4">
    <name type="scientific">Handroanthus impetiginosus</name>
    <dbReference type="NCBI Taxonomy" id="429701"/>
    <lineage>
        <taxon>Eukaryota</taxon>
        <taxon>Viridiplantae</taxon>
        <taxon>Streptophyta</taxon>
        <taxon>Embryophyta</taxon>
        <taxon>Tracheophyta</taxon>
        <taxon>Spermatophyta</taxon>
        <taxon>Magnoliopsida</taxon>
        <taxon>eudicotyledons</taxon>
        <taxon>Gunneridae</taxon>
        <taxon>Pentapetalae</taxon>
        <taxon>asterids</taxon>
        <taxon>lamiids</taxon>
        <taxon>Lamiales</taxon>
        <taxon>Bignoniaceae</taxon>
        <taxon>Crescentiina</taxon>
        <taxon>Tabebuia alliance</taxon>
        <taxon>Handroanthus</taxon>
    </lineage>
</organism>
<protein>
    <recommendedName>
        <fullName evidence="5">Pentacotripeptide-repeat region of PRORP domain-containing protein</fullName>
    </recommendedName>
</protein>
<dbReference type="InterPro" id="IPR046848">
    <property type="entry name" value="E_motif"/>
</dbReference>
<evidence type="ECO:0000256" key="1">
    <source>
        <dbReference type="ARBA" id="ARBA00022737"/>
    </source>
</evidence>
<keyword evidence="4" id="KW-1185">Reference proteome</keyword>
<proteinExistence type="predicted"/>
<feature type="repeat" description="PPR" evidence="2">
    <location>
        <begin position="271"/>
        <end position="306"/>
    </location>
</feature>
<name>A0A2G9G771_9LAMI</name>
<accession>A0A2G9G771</accession>
<evidence type="ECO:0000256" key="2">
    <source>
        <dbReference type="PROSITE-ProRule" id="PRU00708"/>
    </source>
</evidence>
<dbReference type="Pfam" id="PF13041">
    <property type="entry name" value="PPR_2"/>
    <property type="match status" value="1"/>
</dbReference>
<dbReference type="FunFam" id="1.25.40.10:FF:000351">
    <property type="entry name" value="Pentatricopeptide repeat-containing protein"/>
    <property type="match status" value="2"/>
</dbReference>
<dbReference type="STRING" id="429701.A0A2G9G771"/>
<sequence>MMPEKLGSFLHHCAKTKSFRCGLSLHAAAIKTGTQDEVVIANHIINFYAKCDRIDLAHQLFVKMSDSNLVTWSAMISGYKQSNKQLLGLQLFCQMQRYFKPNEFVFASALSSCSGLKDLNLGKQIHAQVLKRKHDSVSFVLNSLISMYMKCGMCSDALQIITGSKPDFVTLVSYNISITGLVENKQQEKGIEMFKIMCRQGLLPDHFTFAGLLGSGEPIYHLSVVMQLHCQMVKLGHDYMAFSVNVLVTLYSKFFLLEESEKVFRSIEEKDAISWNSAIAACCRCEDNLKGLSIFREMVMEHNLRPDDFVYASVLSAAAGLASMKHGKEIHGQLIRTTLDWDVGVGNALVNMYSKSGSVSSGHTIFEQMETHNLVSWNSMIAAFANHGLAEKAIALFEEMLRTGLEPDPITFLELLTACNHSGLANEGQALFNLMSKVYGVTPNVEHLCCFVDLLGRAGRVKEAEEYVHIYSVGDDPVVLGTLLSACRLHGEMVVGKRIAKRLIELHPVTTSPYVLLSNLYASDRKWEGVAGARKMLQISGLKKEVAHSVI</sequence>
<keyword evidence="1" id="KW-0677">Repeat</keyword>
<feature type="repeat" description="PPR" evidence="2">
    <location>
        <begin position="373"/>
        <end position="407"/>
    </location>
</feature>
<gene>
    <name evidence="3" type="ORF">CDL12_26444</name>
</gene>
<dbReference type="GO" id="GO:0009451">
    <property type="term" value="P:RNA modification"/>
    <property type="evidence" value="ECO:0007669"/>
    <property type="project" value="InterPro"/>
</dbReference>
<dbReference type="Pfam" id="PF20431">
    <property type="entry name" value="E_motif"/>
    <property type="match status" value="1"/>
</dbReference>
<reference evidence="4" key="1">
    <citation type="journal article" date="2018" name="Gigascience">
        <title>Genome assembly of the Pink Ipe (Handroanthus impetiginosus, Bignoniaceae), a highly valued, ecologically keystone Neotropical timber forest tree.</title>
        <authorList>
            <person name="Silva-Junior O.B."/>
            <person name="Grattapaglia D."/>
            <person name="Novaes E."/>
            <person name="Collevatti R.G."/>
        </authorList>
    </citation>
    <scope>NUCLEOTIDE SEQUENCE [LARGE SCALE GENOMIC DNA]</scope>
    <source>
        <strain evidence="4">cv. UFG-1</strain>
    </source>
</reference>
<dbReference type="AlphaFoldDB" id="A0A2G9G771"/>
<dbReference type="OrthoDB" id="185373at2759"/>
<dbReference type="PROSITE" id="PS51375">
    <property type="entry name" value="PPR"/>
    <property type="match status" value="3"/>
</dbReference>
<dbReference type="Proteomes" id="UP000231279">
    <property type="component" value="Unassembled WGS sequence"/>
</dbReference>
<evidence type="ECO:0008006" key="5">
    <source>
        <dbReference type="Google" id="ProtNLM"/>
    </source>
</evidence>
<dbReference type="PANTHER" id="PTHR47926">
    <property type="entry name" value="PENTATRICOPEPTIDE REPEAT-CONTAINING PROTEIN"/>
    <property type="match status" value="1"/>
</dbReference>
<dbReference type="NCBIfam" id="TIGR00756">
    <property type="entry name" value="PPR"/>
    <property type="match status" value="3"/>
</dbReference>
<dbReference type="Pfam" id="PF01535">
    <property type="entry name" value="PPR"/>
    <property type="match status" value="5"/>
</dbReference>
<dbReference type="Gene3D" id="1.25.40.10">
    <property type="entry name" value="Tetratricopeptide repeat domain"/>
    <property type="match status" value="4"/>
</dbReference>
<dbReference type="EMBL" id="NKXS01006617">
    <property type="protein sequence ID" value="PIN01052.1"/>
    <property type="molecule type" value="Genomic_DNA"/>
</dbReference>
<comment type="caution">
    <text evidence="3">The sequence shown here is derived from an EMBL/GenBank/DDBJ whole genome shotgun (WGS) entry which is preliminary data.</text>
</comment>
<feature type="repeat" description="PPR" evidence="2">
    <location>
        <begin position="170"/>
        <end position="204"/>
    </location>
</feature>
<evidence type="ECO:0000313" key="3">
    <source>
        <dbReference type="EMBL" id="PIN01052.1"/>
    </source>
</evidence>
<dbReference type="InterPro" id="IPR011990">
    <property type="entry name" value="TPR-like_helical_dom_sf"/>
</dbReference>
<dbReference type="InterPro" id="IPR046960">
    <property type="entry name" value="PPR_At4g14850-like_plant"/>
</dbReference>